<gene>
    <name evidence="10" type="ORF">METZ01_LOCUS23469</name>
</gene>
<dbReference type="NCBIfam" id="NF010783">
    <property type="entry name" value="PRK14186.1"/>
    <property type="match status" value="1"/>
</dbReference>
<sequence>MTAKILDGKALAEEIRGEVATGVAEMQQKHSVIPGLAAVLVGDDPASAIYVRNKRRACEEVGMVSDTFLMPADSTNEQVLARVQALNKDPRFHGILVQLPMPPQIDERLIIESLDPTKDVDGLHPFNVGKLAQGRADFVPGTPAGIQQILLRNGHDPAGANVVVCGRSDIVGKPMALLLMQRADGANATVTVCHTRTKNLAEITRQADILVAAIGLPSTITADMVKEGAVVIDVGINRVDDASRKRGYRLEGDVDFDAVSKKASAITPVPGGVGPMTIAMLLVNTLTATRLSIHGCGS</sequence>
<dbReference type="HAMAP" id="MF_01576">
    <property type="entry name" value="THF_DHG_CYH"/>
    <property type="match status" value="1"/>
</dbReference>
<dbReference type="PROSITE" id="PS00767">
    <property type="entry name" value="THF_DHG_CYH_2"/>
    <property type="match status" value="1"/>
</dbReference>
<keyword evidence="4" id="KW-0378">Hydrolase</keyword>
<dbReference type="AlphaFoldDB" id="A0A381PUB3"/>
<dbReference type="Gene3D" id="3.40.50.720">
    <property type="entry name" value="NAD(P)-binding Rossmann-like Domain"/>
    <property type="match status" value="1"/>
</dbReference>
<keyword evidence="7" id="KW-0511">Multifunctional enzyme</keyword>
<dbReference type="InterPro" id="IPR020630">
    <property type="entry name" value="THF_DH/CycHdrlase_cat_dom"/>
</dbReference>
<evidence type="ECO:0000256" key="5">
    <source>
        <dbReference type="ARBA" id="ARBA00022857"/>
    </source>
</evidence>
<dbReference type="Pfam" id="PF02882">
    <property type="entry name" value="THF_DHG_CYH_C"/>
    <property type="match status" value="1"/>
</dbReference>
<dbReference type="EMBL" id="UINC01001095">
    <property type="protein sequence ID" value="SUZ70615.1"/>
    <property type="molecule type" value="Genomic_DNA"/>
</dbReference>
<evidence type="ECO:0000256" key="1">
    <source>
        <dbReference type="ARBA" id="ARBA00004777"/>
    </source>
</evidence>
<keyword evidence="6" id="KW-0560">Oxidoreductase</keyword>
<evidence type="ECO:0000313" key="10">
    <source>
        <dbReference type="EMBL" id="SUZ70615.1"/>
    </source>
</evidence>
<evidence type="ECO:0000259" key="9">
    <source>
        <dbReference type="Pfam" id="PF02882"/>
    </source>
</evidence>
<protein>
    <submittedName>
        <fullName evidence="10">Uncharacterized protein</fullName>
    </submittedName>
</protein>
<dbReference type="Pfam" id="PF00763">
    <property type="entry name" value="THF_DHG_CYH"/>
    <property type="match status" value="1"/>
</dbReference>
<dbReference type="PANTHER" id="PTHR48099:SF5">
    <property type="entry name" value="C-1-TETRAHYDROFOLATE SYNTHASE, CYTOPLASMIC"/>
    <property type="match status" value="1"/>
</dbReference>
<dbReference type="GO" id="GO:0004477">
    <property type="term" value="F:methenyltetrahydrofolate cyclohydrolase activity"/>
    <property type="evidence" value="ECO:0007669"/>
    <property type="project" value="TreeGrafter"/>
</dbReference>
<dbReference type="SUPFAM" id="SSF51735">
    <property type="entry name" value="NAD(P)-binding Rossmann-fold domains"/>
    <property type="match status" value="1"/>
</dbReference>
<reference evidence="10" key="1">
    <citation type="submission" date="2018-05" db="EMBL/GenBank/DDBJ databases">
        <authorList>
            <person name="Lanie J.A."/>
            <person name="Ng W.-L."/>
            <person name="Kazmierczak K.M."/>
            <person name="Andrzejewski T.M."/>
            <person name="Davidsen T.M."/>
            <person name="Wayne K.J."/>
            <person name="Tettelin H."/>
            <person name="Glass J.I."/>
            <person name="Rusch D."/>
            <person name="Podicherti R."/>
            <person name="Tsui H.-C.T."/>
            <person name="Winkler M.E."/>
        </authorList>
    </citation>
    <scope>NUCLEOTIDE SEQUENCE</scope>
</reference>
<dbReference type="PANTHER" id="PTHR48099">
    <property type="entry name" value="C-1-TETRAHYDROFOLATE SYNTHASE, CYTOPLASMIC-RELATED"/>
    <property type="match status" value="1"/>
</dbReference>
<dbReference type="InterPro" id="IPR020631">
    <property type="entry name" value="THF_DH/CycHdrlase_NAD-bd_dom"/>
</dbReference>
<organism evidence="10">
    <name type="scientific">marine metagenome</name>
    <dbReference type="NCBI Taxonomy" id="408172"/>
    <lineage>
        <taxon>unclassified sequences</taxon>
        <taxon>metagenomes</taxon>
        <taxon>ecological metagenomes</taxon>
    </lineage>
</organism>
<dbReference type="CDD" id="cd01080">
    <property type="entry name" value="NAD_bind_m-THF_DH_Cyclohyd"/>
    <property type="match status" value="1"/>
</dbReference>
<accession>A0A381PUB3</accession>
<evidence type="ECO:0000256" key="4">
    <source>
        <dbReference type="ARBA" id="ARBA00022801"/>
    </source>
</evidence>
<comment type="pathway">
    <text evidence="1">One-carbon metabolism; tetrahydrofolate interconversion.</text>
</comment>
<keyword evidence="5" id="KW-0521">NADP</keyword>
<comment type="subunit">
    <text evidence="2">Homodimer.</text>
</comment>
<keyword evidence="3" id="KW-0554">One-carbon metabolism</keyword>
<dbReference type="GO" id="GO:0004488">
    <property type="term" value="F:methylenetetrahydrofolate dehydrogenase (NADP+) activity"/>
    <property type="evidence" value="ECO:0007669"/>
    <property type="project" value="InterPro"/>
</dbReference>
<proteinExistence type="inferred from homology"/>
<dbReference type="GO" id="GO:0035999">
    <property type="term" value="P:tetrahydrofolate interconversion"/>
    <property type="evidence" value="ECO:0007669"/>
    <property type="project" value="TreeGrafter"/>
</dbReference>
<dbReference type="InterPro" id="IPR020867">
    <property type="entry name" value="THF_DH/CycHdrlase_CS"/>
</dbReference>
<feature type="domain" description="Tetrahydrofolate dehydrogenase/cyclohydrolase catalytic" evidence="8">
    <location>
        <begin position="6"/>
        <end position="121"/>
    </location>
</feature>
<evidence type="ECO:0000256" key="3">
    <source>
        <dbReference type="ARBA" id="ARBA00022563"/>
    </source>
</evidence>
<feature type="domain" description="Tetrahydrofolate dehydrogenase/cyclohydrolase NAD(P)-binding" evidence="9">
    <location>
        <begin position="140"/>
        <end position="290"/>
    </location>
</feature>
<evidence type="ECO:0000256" key="6">
    <source>
        <dbReference type="ARBA" id="ARBA00023002"/>
    </source>
</evidence>
<dbReference type="InterPro" id="IPR046346">
    <property type="entry name" value="Aminoacid_DH-like_N_sf"/>
</dbReference>
<evidence type="ECO:0000259" key="8">
    <source>
        <dbReference type="Pfam" id="PF00763"/>
    </source>
</evidence>
<dbReference type="GO" id="GO:0005829">
    <property type="term" value="C:cytosol"/>
    <property type="evidence" value="ECO:0007669"/>
    <property type="project" value="TreeGrafter"/>
</dbReference>
<evidence type="ECO:0000256" key="2">
    <source>
        <dbReference type="ARBA" id="ARBA00011738"/>
    </source>
</evidence>
<dbReference type="Gene3D" id="3.40.50.10860">
    <property type="entry name" value="Leucine Dehydrogenase, chain A, domain 1"/>
    <property type="match status" value="1"/>
</dbReference>
<dbReference type="FunFam" id="3.40.50.720:FF:000189">
    <property type="entry name" value="Bifunctional protein FolD"/>
    <property type="match status" value="1"/>
</dbReference>
<dbReference type="FunFam" id="3.40.50.10860:FF:000005">
    <property type="entry name" value="C-1-tetrahydrofolate synthase, cytoplasmic, putative"/>
    <property type="match status" value="1"/>
</dbReference>
<dbReference type="InterPro" id="IPR000672">
    <property type="entry name" value="THF_DH/CycHdrlase"/>
</dbReference>
<dbReference type="InterPro" id="IPR036291">
    <property type="entry name" value="NAD(P)-bd_dom_sf"/>
</dbReference>
<dbReference type="PRINTS" id="PR00085">
    <property type="entry name" value="THFDHDRGNASE"/>
</dbReference>
<dbReference type="SUPFAM" id="SSF53223">
    <property type="entry name" value="Aminoacid dehydrogenase-like, N-terminal domain"/>
    <property type="match status" value="1"/>
</dbReference>
<name>A0A381PUB3_9ZZZZ</name>
<evidence type="ECO:0000256" key="7">
    <source>
        <dbReference type="ARBA" id="ARBA00023268"/>
    </source>
</evidence>